<reference evidence="10 11" key="1">
    <citation type="journal article" date="2016" name="G3 (Bethesda)">
        <title>First Draft Assembly and Annotation of the Genome of a California Endemic Oak Quercus lobata Nee (Fagaceae).</title>
        <authorList>
            <person name="Sork V.L."/>
            <person name="Fitz-Gibbon S.T."/>
            <person name="Puiu D."/>
            <person name="Crepeau M."/>
            <person name="Gugger P.F."/>
            <person name="Sherman R."/>
            <person name="Stevens K."/>
            <person name="Langley C.H."/>
            <person name="Pellegrini M."/>
            <person name="Salzberg S.L."/>
        </authorList>
    </citation>
    <scope>NUCLEOTIDE SEQUENCE [LARGE SCALE GENOMIC DNA]</scope>
    <source>
        <strain evidence="10 11">cv. SW786</strain>
    </source>
</reference>
<feature type="transmembrane region" description="Helical" evidence="8">
    <location>
        <begin position="1277"/>
        <end position="1298"/>
    </location>
</feature>
<dbReference type="InterPro" id="IPR035897">
    <property type="entry name" value="Toll_tir_struct_dom_sf"/>
</dbReference>
<dbReference type="GO" id="GO:0061809">
    <property type="term" value="F:NAD+ nucleosidase activity, cyclic ADP-ribose generating"/>
    <property type="evidence" value="ECO:0007669"/>
    <property type="project" value="UniProtKB-EC"/>
</dbReference>
<evidence type="ECO:0000256" key="4">
    <source>
        <dbReference type="ARBA" id="ARBA00022801"/>
    </source>
</evidence>
<dbReference type="InterPro" id="IPR042197">
    <property type="entry name" value="Apaf_helical"/>
</dbReference>
<dbReference type="SUPFAM" id="SSF52058">
    <property type="entry name" value="L domain-like"/>
    <property type="match status" value="1"/>
</dbReference>
<dbReference type="InterPro" id="IPR001611">
    <property type="entry name" value="Leu-rich_rpt"/>
</dbReference>
<keyword evidence="8" id="KW-1133">Transmembrane helix</keyword>
<evidence type="ECO:0000259" key="9">
    <source>
        <dbReference type="PROSITE" id="PS50104"/>
    </source>
</evidence>
<proteinExistence type="predicted"/>
<dbReference type="GO" id="GO:0007165">
    <property type="term" value="P:signal transduction"/>
    <property type="evidence" value="ECO:0007669"/>
    <property type="project" value="InterPro"/>
</dbReference>
<dbReference type="Gene3D" id="3.40.50.10140">
    <property type="entry name" value="Toll/interleukin-1 receptor homology (TIR) domain"/>
    <property type="match status" value="1"/>
</dbReference>
<dbReference type="PANTHER" id="PTHR11017:SF559">
    <property type="entry name" value="DISEASE RESISTANCE PROTEIN CHL1"/>
    <property type="match status" value="1"/>
</dbReference>
<evidence type="ECO:0000256" key="8">
    <source>
        <dbReference type="SAM" id="Phobius"/>
    </source>
</evidence>
<evidence type="ECO:0000256" key="2">
    <source>
        <dbReference type="ARBA" id="ARBA00022614"/>
    </source>
</evidence>
<evidence type="ECO:0000256" key="1">
    <source>
        <dbReference type="ARBA" id="ARBA00011982"/>
    </source>
</evidence>
<dbReference type="Pfam" id="PF23598">
    <property type="entry name" value="LRR_14"/>
    <property type="match status" value="1"/>
</dbReference>
<dbReference type="EnsemblPlants" id="QL05p008400:mrna">
    <property type="protein sequence ID" value="QL05p008400:mrna"/>
    <property type="gene ID" value="QL05p008400"/>
</dbReference>
<dbReference type="Gramene" id="QL05p008400:mrna">
    <property type="protein sequence ID" value="QL05p008400:mrna"/>
    <property type="gene ID" value="QL05p008400"/>
</dbReference>
<dbReference type="PROSITE" id="PS51450">
    <property type="entry name" value="LRR"/>
    <property type="match status" value="1"/>
</dbReference>
<dbReference type="EC" id="3.2.2.6" evidence="1"/>
<dbReference type="SUPFAM" id="SSF52200">
    <property type="entry name" value="Toll/Interleukin receptor TIR domain"/>
    <property type="match status" value="1"/>
</dbReference>
<feature type="domain" description="TIR" evidence="9">
    <location>
        <begin position="19"/>
        <end position="185"/>
    </location>
</feature>
<keyword evidence="6" id="KW-0520">NAD</keyword>
<dbReference type="Proteomes" id="UP000594261">
    <property type="component" value="Chromosome 5"/>
</dbReference>
<accession>A0A7N2R485</accession>
<dbReference type="Pfam" id="PF07725">
    <property type="entry name" value="LRR_3"/>
    <property type="match status" value="1"/>
</dbReference>
<dbReference type="InterPro" id="IPR011713">
    <property type="entry name" value="Leu-rich_rpt_3"/>
</dbReference>
<name>A0A7N2R485_QUELO</name>
<dbReference type="Gene3D" id="3.80.10.10">
    <property type="entry name" value="Ribonuclease Inhibitor"/>
    <property type="match status" value="3"/>
</dbReference>
<dbReference type="InterPro" id="IPR000157">
    <property type="entry name" value="TIR_dom"/>
</dbReference>
<dbReference type="InterPro" id="IPR032675">
    <property type="entry name" value="LRR_dom_sf"/>
</dbReference>
<evidence type="ECO:0000313" key="11">
    <source>
        <dbReference type="Proteomes" id="UP000594261"/>
    </source>
</evidence>
<sequence>MALIPSAASSSSSSSSKGRKYNVFLSFRGEDTRTKFTDHLYAGLIQKGISTFRDDEKLKQGTLIAPELLKAIEESRFAVVILSRDYASSRWCLIELTKIVECIEKTGLVVLPIFHYVDPSDVRNHKGIFAKAIAKHEESFKDNIEIVQTWKAALTKIANLAGWDLKNKHESIVIQEIIGRIFSELYSKFSSVSEELVGMDSCVEEMLDSYLGRGLGSVCFVGIYGMGGIGKTTLAQEIYKRISGNFEASSFIANVREETKNQGLVSLQKQLLSKILKKSEINIWNVFEGINIIRNTLCNKRVFIVLDDVDKEEQFGALAGKHDWFGPGSRIIVTSRDSHLLIRCGVNDIYTAKGLSNDDALQLFSWRAFHKPYPEEDYVNLSNDFVNYAKGLPLALKVLDIACFFKGENKDSIRDILESFGYYPDYNIGVLMDKSLITIDNGRDLWMHDLLQDMGQEIVLRESPKEPGRRSRLWIYEDVIHVLKNNTGTEVVEGIMLNIPIQKKEQLSAKAFSKMKFLRLLKIASKELLQNFINGPMQLPEDILGGVVQLPQGLSYLSNELCVLEWHGYHLKCIPTNFQPNKLVELRMHCSGIKQLWKGNMNLVELKLIDLSGSQNLIKIPDLSGAPKLKQLILQHCTRLYKIHSSLGDLKQLIRLDLNGCKCLKNLPHKVSLEALEIFDLGGCSRLKKFPKIVGNMSCLSKLCLSETAINELTFSVEYLTGLIELDLRNCKNLFSLSDAYCCLISLKILILSGCSNLKELPENLGNIKGLEELDVSGTAITRLPSSIVHLKNLRVLSLRECVGLLSKSSNMLLSFPLMQPRSSPDLMGMLQGLCSLTNLDLSYCNLQTIPNAFGCLSSLEYLNLRGNNFVCLPESIIQLSNLESLCLDGCTQLRMCPKLPLNIEFIDARGCTSLETFSLRPEHDFDPNLHLQYCDKLIKNEGYNELFSTMLRRYIIKECSQLKLSHYMIEEICFLSFSYLAIPGSEIPNWFRHRNVGISVNLEVPSHLLLSNKFMGIAVCTVFIPRRYCPLYQLHGEEWLSCRIKINKPYLIRWAISLSAEIDKIESSQIYLLYFPSIKFEGPWKDVLNQADAYALNQIEVEFRTLIDMHPLDKVDAYASNQLEIMKCGAHLVFEQDIEDLKQSKVGSSSCIITPYEDNDLDDSEKDSKIKGSPDAKPPHLKWIARYQLELCQKALEVNIIDYLGTSICICIILAPMVGSGSADFKKGLSESRCFKFTLEEVLVVSASADDCAVKPLASSATKWAKRRFLLDVFQLKLLLIICSCISISLAIFWMCIFPR</sequence>
<dbReference type="PRINTS" id="PR00364">
    <property type="entry name" value="DISEASERSIST"/>
</dbReference>
<keyword evidence="2" id="KW-0433">Leucine-rich repeat</keyword>
<dbReference type="InterPro" id="IPR058192">
    <property type="entry name" value="WHD_ROQ1-like"/>
</dbReference>
<dbReference type="OMA" id="SELEYMY"/>
<dbReference type="Pfam" id="PF00931">
    <property type="entry name" value="NB-ARC"/>
    <property type="match status" value="1"/>
</dbReference>
<dbReference type="GO" id="GO:0043531">
    <property type="term" value="F:ADP binding"/>
    <property type="evidence" value="ECO:0007669"/>
    <property type="project" value="InterPro"/>
</dbReference>
<dbReference type="InterPro" id="IPR044974">
    <property type="entry name" value="Disease_R_plants"/>
</dbReference>
<evidence type="ECO:0000256" key="7">
    <source>
        <dbReference type="ARBA" id="ARBA00047304"/>
    </source>
</evidence>
<dbReference type="SMART" id="SM00369">
    <property type="entry name" value="LRR_TYP"/>
    <property type="match status" value="3"/>
</dbReference>
<keyword evidence="8" id="KW-0472">Membrane</keyword>
<dbReference type="SUPFAM" id="SSF52540">
    <property type="entry name" value="P-loop containing nucleoside triphosphate hydrolases"/>
    <property type="match status" value="1"/>
</dbReference>
<keyword evidence="4" id="KW-0378">Hydrolase</keyword>
<dbReference type="InParanoid" id="A0A7N2R485"/>
<keyword evidence="5" id="KW-0611">Plant defense</keyword>
<evidence type="ECO:0000256" key="5">
    <source>
        <dbReference type="ARBA" id="ARBA00022821"/>
    </source>
</evidence>
<evidence type="ECO:0000313" key="10">
    <source>
        <dbReference type="EnsemblPlants" id="QL05p008400:mrna"/>
    </source>
</evidence>
<dbReference type="PROSITE" id="PS50104">
    <property type="entry name" value="TIR"/>
    <property type="match status" value="1"/>
</dbReference>
<dbReference type="InterPro" id="IPR027417">
    <property type="entry name" value="P-loop_NTPase"/>
</dbReference>
<dbReference type="GO" id="GO:0006952">
    <property type="term" value="P:defense response"/>
    <property type="evidence" value="ECO:0007669"/>
    <property type="project" value="UniProtKB-KW"/>
</dbReference>
<protein>
    <recommendedName>
        <fullName evidence="1">ADP-ribosyl cyclase/cyclic ADP-ribose hydrolase</fullName>
        <ecNumber evidence="1">3.2.2.6</ecNumber>
    </recommendedName>
</protein>
<dbReference type="FunCoup" id="A0A7N2R485">
    <property type="interactions" value="564"/>
</dbReference>
<keyword evidence="3" id="KW-0677">Repeat</keyword>
<organism evidence="10 11">
    <name type="scientific">Quercus lobata</name>
    <name type="common">Valley oak</name>
    <dbReference type="NCBI Taxonomy" id="97700"/>
    <lineage>
        <taxon>Eukaryota</taxon>
        <taxon>Viridiplantae</taxon>
        <taxon>Streptophyta</taxon>
        <taxon>Embryophyta</taxon>
        <taxon>Tracheophyta</taxon>
        <taxon>Spermatophyta</taxon>
        <taxon>Magnoliopsida</taxon>
        <taxon>eudicotyledons</taxon>
        <taxon>Gunneridae</taxon>
        <taxon>Pentapetalae</taxon>
        <taxon>rosids</taxon>
        <taxon>fabids</taxon>
        <taxon>Fagales</taxon>
        <taxon>Fagaceae</taxon>
        <taxon>Quercus</taxon>
    </lineage>
</organism>
<evidence type="ECO:0000256" key="3">
    <source>
        <dbReference type="ARBA" id="ARBA00022737"/>
    </source>
</evidence>
<dbReference type="Pfam" id="PF20160">
    <property type="entry name" value="C-JID"/>
    <property type="match status" value="1"/>
</dbReference>
<dbReference type="Pfam" id="PF23282">
    <property type="entry name" value="WHD_ROQ1"/>
    <property type="match status" value="1"/>
</dbReference>
<dbReference type="Gene3D" id="1.10.8.430">
    <property type="entry name" value="Helical domain of apoptotic protease-activating factors"/>
    <property type="match status" value="1"/>
</dbReference>
<dbReference type="SMART" id="SM00255">
    <property type="entry name" value="TIR"/>
    <property type="match status" value="1"/>
</dbReference>
<dbReference type="FunFam" id="3.40.50.10140:FF:000007">
    <property type="entry name" value="Disease resistance protein (TIR-NBS-LRR class)"/>
    <property type="match status" value="1"/>
</dbReference>
<dbReference type="InterPro" id="IPR055414">
    <property type="entry name" value="LRR_R13L4/SHOC2-like"/>
</dbReference>
<dbReference type="GO" id="GO:0051707">
    <property type="term" value="P:response to other organism"/>
    <property type="evidence" value="ECO:0007669"/>
    <property type="project" value="UniProtKB-ARBA"/>
</dbReference>
<dbReference type="EMBL" id="LRBV02000005">
    <property type="status" value="NOT_ANNOTATED_CDS"/>
    <property type="molecule type" value="Genomic_DNA"/>
</dbReference>
<dbReference type="Gene3D" id="3.40.50.300">
    <property type="entry name" value="P-loop containing nucleotide triphosphate hydrolases"/>
    <property type="match status" value="1"/>
</dbReference>
<keyword evidence="8" id="KW-0812">Transmembrane</keyword>
<dbReference type="InterPro" id="IPR002182">
    <property type="entry name" value="NB-ARC"/>
</dbReference>
<comment type="catalytic activity">
    <reaction evidence="7">
        <text>NAD(+) + H2O = ADP-D-ribose + nicotinamide + H(+)</text>
        <dbReference type="Rhea" id="RHEA:16301"/>
        <dbReference type="ChEBI" id="CHEBI:15377"/>
        <dbReference type="ChEBI" id="CHEBI:15378"/>
        <dbReference type="ChEBI" id="CHEBI:17154"/>
        <dbReference type="ChEBI" id="CHEBI:57540"/>
        <dbReference type="ChEBI" id="CHEBI:57967"/>
        <dbReference type="EC" id="3.2.2.6"/>
    </reaction>
    <physiologicalReaction direction="left-to-right" evidence="7">
        <dbReference type="Rhea" id="RHEA:16302"/>
    </physiologicalReaction>
</comment>
<keyword evidence="11" id="KW-1185">Reference proteome</keyword>
<evidence type="ECO:0000256" key="6">
    <source>
        <dbReference type="ARBA" id="ARBA00023027"/>
    </source>
</evidence>
<dbReference type="PANTHER" id="PTHR11017">
    <property type="entry name" value="LEUCINE-RICH REPEAT-CONTAINING PROTEIN"/>
    <property type="match status" value="1"/>
</dbReference>
<dbReference type="Pfam" id="PF01582">
    <property type="entry name" value="TIR"/>
    <property type="match status" value="1"/>
</dbReference>
<reference evidence="10" key="2">
    <citation type="submission" date="2021-01" db="UniProtKB">
        <authorList>
            <consortium name="EnsemblPlants"/>
        </authorList>
    </citation>
    <scope>IDENTIFICATION</scope>
</reference>
<dbReference type="InterPro" id="IPR003591">
    <property type="entry name" value="Leu-rich_rpt_typical-subtyp"/>
</dbReference>
<dbReference type="InterPro" id="IPR045344">
    <property type="entry name" value="C-JID"/>
</dbReference>
<dbReference type="Pfam" id="PF00560">
    <property type="entry name" value="LRR_1"/>
    <property type="match status" value="1"/>
</dbReference>